<feature type="compositionally biased region" description="Basic and acidic residues" evidence="1">
    <location>
        <begin position="125"/>
        <end position="134"/>
    </location>
</feature>
<feature type="region of interest" description="Disordered" evidence="1">
    <location>
        <begin position="124"/>
        <end position="178"/>
    </location>
</feature>
<feature type="region of interest" description="Disordered" evidence="1">
    <location>
        <begin position="454"/>
        <end position="474"/>
    </location>
</feature>
<feature type="compositionally biased region" description="Basic residues" evidence="1">
    <location>
        <begin position="278"/>
        <end position="291"/>
    </location>
</feature>
<feature type="region of interest" description="Disordered" evidence="1">
    <location>
        <begin position="343"/>
        <end position="364"/>
    </location>
</feature>
<sequence>MVPFDKSATLTSVAMDHKQHNLSKLFEKQDAVALDDLNDDEDPSVASESKASIAGHLRSMLTRTASKMNVTKSEDDDASVISTSEGSVMSTRSVLSRTASGLSSGLRRGSQLLRTSSFRSMGSFRHKEDAEKGRNSLYGSSRDLNDSSNSSLGSVDILDDLSHGEGAMPSAPSQPKFDLSMMKTDGAQQKDLMVNEEDRSTVWVKSGEEGNQHLQLDIRNHSSFGSLFDDDSHVNYHSSGRSLISDDFDSSNPSLFSSKGSNNSIISSSSDMEESHHSRLPNSRRGRRPRRLSVDRASAGTTSANPERTLTRHLSANRIDVGGKGDDVLRSSKSACGIAAEALKNPRRRRTQRPKGFSNMKLHSSSGAIDQADFDAIDRRCAQNEEWSNLNTPKSGIGQNILLNKLKTKGSFEDPKNSLRRSDDIGSQDKLRGLNRYSSGRSLRASGFTDSVIDAGRKEDDDGQEKKRGLSRFSSGRSLRSFTTIASSQRGDDGDGQEKILGDSRRISGRSLRSSAGTENKDFRRRSEEDDDQDKTRKVNRHSSALSLGSFAENERNTLYRGREENDSQDKLLGVRRHSSTRSLRSSSTIESKDSSRKRDDDGSQEKKRGLNRHSSRSSLKVSAETESKKRGSDVSSRDKKRGLHRQSSRNSLTAFVDNDSKFVNQRRDDLGQDKTRGVTRHSSGLSFQSLTSIENEDDKAREVGRTFSGRSCLKAPKRTSSGDVVKNLKESSDANHVPDKSRKSVARTVSFGRGVTSGMPPRTLSHSSPLVGSGDGSVQKIVMGTDVDDDAHTTDTYNLRKNSSRSKEIRNISSENLGERSYSKGPHVKLSRGMLNSLGQSIGTKHNESNGPTELRESVTRAMSFNERKSSKAQLRGDSHRCSSLVNVNARQKKDDNKLKNAAWDIDEYDVKDEDDLKRRNMRRMKNDSTLRA</sequence>
<organism evidence="2 3">
    <name type="scientific">Fistulifera solaris</name>
    <name type="common">Oleaginous diatom</name>
    <dbReference type="NCBI Taxonomy" id="1519565"/>
    <lineage>
        <taxon>Eukaryota</taxon>
        <taxon>Sar</taxon>
        <taxon>Stramenopiles</taxon>
        <taxon>Ochrophyta</taxon>
        <taxon>Bacillariophyta</taxon>
        <taxon>Bacillariophyceae</taxon>
        <taxon>Bacillariophycidae</taxon>
        <taxon>Naviculales</taxon>
        <taxon>Naviculaceae</taxon>
        <taxon>Fistulifera</taxon>
    </lineage>
</organism>
<dbReference type="AlphaFoldDB" id="A0A1Z5JWI8"/>
<keyword evidence="3" id="KW-1185">Reference proteome</keyword>
<feature type="compositionally biased region" description="Low complexity" evidence="1">
    <location>
        <begin position="139"/>
        <end position="154"/>
    </location>
</feature>
<proteinExistence type="predicted"/>
<evidence type="ECO:0000313" key="2">
    <source>
        <dbReference type="EMBL" id="GAX18289.1"/>
    </source>
</evidence>
<dbReference type="InParanoid" id="A0A1Z5JWI8"/>
<reference evidence="2 3" key="1">
    <citation type="journal article" date="2015" name="Plant Cell">
        <title>Oil accumulation by the oleaginous diatom Fistulifera solaris as revealed by the genome and transcriptome.</title>
        <authorList>
            <person name="Tanaka T."/>
            <person name="Maeda Y."/>
            <person name="Veluchamy A."/>
            <person name="Tanaka M."/>
            <person name="Abida H."/>
            <person name="Marechal E."/>
            <person name="Bowler C."/>
            <person name="Muto M."/>
            <person name="Sunaga Y."/>
            <person name="Tanaka M."/>
            <person name="Yoshino T."/>
            <person name="Taniguchi T."/>
            <person name="Fukuda Y."/>
            <person name="Nemoto M."/>
            <person name="Matsumoto M."/>
            <person name="Wong P.S."/>
            <person name="Aburatani S."/>
            <person name="Fujibuchi W."/>
        </authorList>
    </citation>
    <scope>NUCLEOTIDE SEQUENCE [LARGE SCALE GENOMIC DNA]</scope>
    <source>
        <strain evidence="2 3">JPCC DA0580</strain>
    </source>
</reference>
<feature type="region of interest" description="Disordered" evidence="1">
    <location>
        <begin position="68"/>
        <end position="92"/>
    </location>
</feature>
<evidence type="ECO:0000256" key="1">
    <source>
        <dbReference type="SAM" id="MobiDB-lite"/>
    </source>
</evidence>
<feature type="region of interest" description="Disordered" evidence="1">
    <location>
        <begin position="753"/>
        <end position="776"/>
    </location>
</feature>
<feature type="region of interest" description="Disordered" evidence="1">
    <location>
        <begin position="255"/>
        <end position="313"/>
    </location>
</feature>
<feature type="region of interest" description="Disordered" evidence="1">
    <location>
        <begin position="410"/>
        <end position="440"/>
    </location>
</feature>
<accession>A0A1Z5JWI8</accession>
<feature type="region of interest" description="Disordered" evidence="1">
    <location>
        <begin position="788"/>
        <end position="829"/>
    </location>
</feature>
<feature type="region of interest" description="Disordered" evidence="1">
    <location>
        <begin position="486"/>
        <end position="660"/>
    </location>
</feature>
<dbReference type="EMBL" id="BDSP01000127">
    <property type="protein sequence ID" value="GAX18289.1"/>
    <property type="molecule type" value="Genomic_DNA"/>
</dbReference>
<comment type="caution">
    <text evidence="2">The sequence shown here is derived from an EMBL/GenBank/DDBJ whole genome shotgun (WGS) entry which is preliminary data.</text>
</comment>
<name>A0A1Z5JWI8_FISSO</name>
<evidence type="ECO:0000313" key="3">
    <source>
        <dbReference type="Proteomes" id="UP000198406"/>
    </source>
</evidence>
<feature type="compositionally biased region" description="Polar residues" evidence="1">
    <location>
        <begin position="299"/>
        <end position="313"/>
    </location>
</feature>
<gene>
    <name evidence="2" type="ORF">FisN_23Hh182</name>
</gene>
<feature type="compositionally biased region" description="Polar residues" evidence="1">
    <location>
        <begin position="80"/>
        <end position="92"/>
    </location>
</feature>
<feature type="compositionally biased region" description="Basic and acidic residues" evidence="1">
    <location>
        <begin position="553"/>
        <end position="570"/>
    </location>
</feature>
<feature type="compositionally biased region" description="Basic and acidic residues" evidence="1">
    <location>
        <begin position="519"/>
        <end position="528"/>
    </location>
</feature>
<dbReference type="Proteomes" id="UP000198406">
    <property type="component" value="Unassembled WGS sequence"/>
</dbReference>
<protein>
    <submittedName>
        <fullName evidence="2">Uncharacterized protein</fullName>
    </submittedName>
</protein>
<feature type="compositionally biased region" description="Basic and acidic residues" evidence="1">
    <location>
        <begin position="490"/>
        <end position="506"/>
    </location>
</feature>
<feature type="compositionally biased region" description="Basic and acidic residues" evidence="1">
    <location>
        <begin position="455"/>
        <end position="468"/>
    </location>
</feature>
<feature type="compositionally biased region" description="Low complexity" evidence="1">
    <location>
        <begin position="257"/>
        <end position="270"/>
    </location>
</feature>
<feature type="compositionally biased region" description="Basic and acidic residues" evidence="1">
    <location>
        <begin position="624"/>
        <end position="638"/>
    </location>
</feature>
<feature type="compositionally biased region" description="Basic and acidic residues" evidence="1">
    <location>
        <begin position="410"/>
        <end position="432"/>
    </location>
</feature>
<feature type="compositionally biased region" description="Basic residues" evidence="1">
    <location>
        <begin position="639"/>
        <end position="648"/>
    </location>
</feature>
<feature type="compositionally biased region" description="Basic and acidic residues" evidence="1">
    <location>
        <begin position="591"/>
        <end position="609"/>
    </location>
</feature>